<keyword evidence="4" id="KW-1185">Reference proteome</keyword>
<gene>
    <name evidence="3" type="ordered locus">Haur_3054</name>
</gene>
<dbReference type="AlphaFoldDB" id="A9B4W9"/>
<dbReference type="Proteomes" id="UP000000787">
    <property type="component" value="Chromosome"/>
</dbReference>
<sequence>MSNQPPYGQQPPQQPGYPPQQPYGQQPGYPPQQPGYPPQQPYGQQPYGYPPQPQKRSGCLKWGIIGSLVLLLLCGGGGFWLYKFTLNTIGTVNTSLDGFMKAGAANDVNAAKAFVDSSFITDEQLENLFSQRELFEGYSSIEDLPASTNANSSTGQSTTLSLQGTINYSDGMGTYDVQYNLEGEIWKIRYVNIKR</sequence>
<dbReference type="BioCyc" id="HAUR316274:GHYA-3086-MONOMER"/>
<protein>
    <recommendedName>
        <fullName evidence="5">DUF4878 domain-containing protein</fullName>
    </recommendedName>
</protein>
<reference evidence="3 4" key="1">
    <citation type="journal article" date="2011" name="Stand. Genomic Sci.">
        <title>Complete genome sequence of the filamentous gliding predatory bacterium Herpetosiphon aurantiacus type strain (114-95(T)).</title>
        <authorList>
            <person name="Kiss H."/>
            <person name="Nett M."/>
            <person name="Domin N."/>
            <person name="Martin K."/>
            <person name="Maresca J.A."/>
            <person name="Copeland A."/>
            <person name="Lapidus A."/>
            <person name="Lucas S."/>
            <person name="Berry K.W."/>
            <person name="Glavina Del Rio T."/>
            <person name="Dalin E."/>
            <person name="Tice H."/>
            <person name="Pitluck S."/>
            <person name="Richardson P."/>
            <person name="Bruce D."/>
            <person name="Goodwin L."/>
            <person name="Han C."/>
            <person name="Detter J.C."/>
            <person name="Schmutz J."/>
            <person name="Brettin T."/>
            <person name="Land M."/>
            <person name="Hauser L."/>
            <person name="Kyrpides N.C."/>
            <person name="Ivanova N."/>
            <person name="Goker M."/>
            <person name="Woyke T."/>
            <person name="Klenk H.P."/>
            <person name="Bryant D.A."/>
        </authorList>
    </citation>
    <scope>NUCLEOTIDE SEQUENCE [LARGE SCALE GENOMIC DNA]</scope>
    <source>
        <strain evidence="4">ATCC 23779 / DSM 785 / 114-95</strain>
    </source>
</reference>
<evidence type="ECO:0000256" key="2">
    <source>
        <dbReference type="SAM" id="Phobius"/>
    </source>
</evidence>
<dbReference type="STRING" id="316274.Haur_3054"/>
<feature type="region of interest" description="Disordered" evidence="1">
    <location>
        <begin position="1"/>
        <end position="50"/>
    </location>
</feature>
<dbReference type="EMBL" id="CP000875">
    <property type="protein sequence ID" value="ABX05692.1"/>
    <property type="molecule type" value="Genomic_DNA"/>
</dbReference>
<dbReference type="InParanoid" id="A9B4W9"/>
<feature type="compositionally biased region" description="Pro residues" evidence="1">
    <location>
        <begin position="28"/>
        <end position="40"/>
    </location>
</feature>
<keyword evidence="2" id="KW-0812">Transmembrane</keyword>
<name>A9B4W9_HERA2</name>
<feature type="compositionally biased region" description="Pro residues" evidence="1">
    <location>
        <begin position="8"/>
        <end position="21"/>
    </location>
</feature>
<evidence type="ECO:0000256" key="1">
    <source>
        <dbReference type="SAM" id="MobiDB-lite"/>
    </source>
</evidence>
<dbReference type="eggNOG" id="ENOG5032JAA">
    <property type="taxonomic scope" value="Bacteria"/>
</dbReference>
<evidence type="ECO:0008006" key="5">
    <source>
        <dbReference type="Google" id="ProtNLM"/>
    </source>
</evidence>
<evidence type="ECO:0000313" key="3">
    <source>
        <dbReference type="EMBL" id="ABX05692.1"/>
    </source>
</evidence>
<accession>A9B4W9</accession>
<dbReference type="KEGG" id="hau:Haur_3054"/>
<proteinExistence type="predicted"/>
<keyword evidence="2" id="KW-1133">Transmembrane helix</keyword>
<dbReference type="HOGENOM" id="CLU_1394676_0_0_0"/>
<feature type="transmembrane region" description="Helical" evidence="2">
    <location>
        <begin position="62"/>
        <end position="82"/>
    </location>
</feature>
<organism evidence="3 4">
    <name type="scientific">Herpetosiphon aurantiacus (strain ATCC 23779 / DSM 785 / 114-95)</name>
    <dbReference type="NCBI Taxonomy" id="316274"/>
    <lineage>
        <taxon>Bacteria</taxon>
        <taxon>Bacillati</taxon>
        <taxon>Chloroflexota</taxon>
        <taxon>Chloroflexia</taxon>
        <taxon>Herpetosiphonales</taxon>
        <taxon>Herpetosiphonaceae</taxon>
        <taxon>Herpetosiphon</taxon>
    </lineage>
</organism>
<keyword evidence="2" id="KW-0472">Membrane</keyword>
<evidence type="ECO:0000313" key="4">
    <source>
        <dbReference type="Proteomes" id="UP000000787"/>
    </source>
</evidence>